<gene>
    <name evidence="1" type="ORF">ACFFRI_09280</name>
</gene>
<accession>A0ABV5K902</accession>
<reference evidence="1 2" key="1">
    <citation type="submission" date="2024-09" db="EMBL/GenBank/DDBJ databases">
        <authorList>
            <person name="Sun Q."/>
            <person name="Mori K."/>
        </authorList>
    </citation>
    <scope>NUCLEOTIDE SEQUENCE [LARGE SCALE GENOMIC DNA]</scope>
    <source>
        <strain evidence="1 2">JCM 9626</strain>
    </source>
</reference>
<evidence type="ECO:0000313" key="2">
    <source>
        <dbReference type="Proteomes" id="UP001589750"/>
    </source>
</evidence>
<name>A0ABV5K902_9ACTN</name>
<keyword evidence="2" id="KW-1185">Reference proteome</keyword>
<dbReference type="Proteomes" id="UP001589750">
    <property type="component" value="Unassembled WGS sequence"/>
</dbReference>
<comment type="caution">
    <text evidence="1">The sequence shown here is derived from an EMBL/GenBank/DDBJ whole genome shotgun (WGS) entry which is preliminary data.</text>
</comment>
<proteinExistence type="predicted"/>
<sequence>MNESPSPVTWHLRESFLNGVLLALDPAERLFNEALDECVPTLAGPGGGLCSHWVEMVIWRLQNWSDAPGVELEIAEGNSTVIVKVDEIVAARSLYEDLADDTLPVERLLPALVAWRDDLVARGATREFPAGRRHVPIALPPAES</sequence>
<protein>
    <submittedName>
        <fullName evidence="1">Uncharacterized protein</fullName>
    </submittedName>
</protein>
<organism evidence="1 2">
    <name type="scientific">Nocardioides plantarum</name>
    <dbReference type="NCBI Taxonomy" id="29299"/>
    <lineage>
        <taxon>Bacteria</taxon>
        <taxon>Bacillati</taxon>
        <taxon>Actinomycetota</taxon>
        <taxon>Actinomycetes</taxon>
        <taxon>Propionibacteriales</taxon>
        <taxon>Nocardioidaceae</taxon>
        <taxon>Nocardioides</taxon>
    </lineage>
</organism>
<dbReference type="EMBL" id="JBHMDG010000011">
    <property type="protein sequence ID" value="MFB9313233.1"/>
    <property type="molecule type" value="Genomic_DNA"/>
</dbReference>
<evidence type="ECO:0000313" key="1">
    <source>
        <dbReference type="EMBL" id="MFB9313233.1"/>
    </source>
</evidence>
<dbReference type="RefSeq" id="WP_140011409.1">
    <property type="nucleotide sequence ID" value="NZ_JBHMDG010000011.1"/>
</dbReference>